<evidence type="ECO:0000256" key="3">
    <source>
        <dbReference type="RuleBase" id="RU361134"/>
    </source>
</evidence>
<dbReference type="RefSeq" id="WP_301201259.1">
    <property type="nucleotide sequence ID" value="NZ_JAPDPI010000038.1"/>
</dbReference>
<dbReference type="Proteomes" id="UP001207408">
    <property type="component" value="Unassembled WGS sequence"/>
</dbReference>
<keyword evidence="6" id="KW-1185">Reference proteome</keyword>
<evidence type="ECO:0000259" key="4">
    <source>
        <dbReference type="SMART" id="SM00642"/>
    </source>
</evidence>
<dbReference type="PROSITE" id="PS51257">
    <property type="entry name" value="PROKAR_LIPOPROTEIN"/>
    <property type="match status" value="1"/>
</dbReference>
<dbReference type="InterPro" id="IPR006047">
    <property type="entry name" value="GH13_cat_dom"/>
</dbReference>
<comment type="caution">
    <text evidence="5">The sequence shown here is derived from an EMBL/GenBank/DDBJ whole genome shotgun (WGS) entry which is preliminary data.</text>
</comment>
<name>A0AAE3SL75_9BACT</name>
<keyword evidence="3 5" id="KW-0378">Hydrolase</keyword>
<keyword evidence="3" id="KW-0326">Glycosidase</keyword>
<comment type="catalytic activity">
    <reaction evidence="3">
        <text>Endohydrolysis of (1-&gt;4)-alpha-D-glucosidic linkages in polysaccharides containing three or more (1-&gt;4)-alpha-linked D-glucose units.</text>
        <dbReference type="EC" id="3.2.1.1"/>
    </reaction>
</comment>
<evidence type="ECO:0000256" key="2">
    <source>
        <dbReference type="RuleBase" id="RU003615"/>
    </source>
</evidence>
<dbReference type="PANTHER" id="PTHR10357">
    <property type="entry name" value="ALPHA-AMYLASE FAMILY MEMBER"/>
    <property type="match status" value="1"/>
</dbReference>
<comment type="similarity">
    <text evidence="1 2">Belongs to the glycosyl hydrolase 13 family.</text>
</comment>
<reference evidence="5" key="1">
    <citation type="submission" date="2022-10" db="EMBL/GenBank/DDBJ databases">
        <authorList>
            <person name="Yu W.X."/>
        </authorList>
    </citation>
    <scope>NUCLEOTIDE SEQUENCE</scope>
    <source>
        <strain evidence="5">D04</strain>
    </source>
</reference>
<dbReference type="GO" id="GO:0043169">
    <property type="term" value="F:cation binding"/>
    <property type="evidence" value="ECO:0007669"/>
    <property type="project" value="InterPro"/>
</dbReference>
<protein>
    <recommendedName>
        <fullName evidence="3">Alpha-amylase</fullName>
        <ecNumber evidence="3">3.2.1.1</ecNumber>
    </recommendedName>
</protein>
<proteinExistence type="inferred from homology"/>
<accession>A0AAE3SL75</accession>
<evidence type="ECO:0000313" key="6">
    <source>
        <dbReference type="Proteomes" id="UP001207408"/>
    </source>
</evidence>
<dbReference type="GO" id="GO:0005975">
    <property type="term" value="P:carbohydrate metabolic process"/>
    <property type="evidence" value="ECO:0007669"/>
    <property type="project" value="InterPro"/>
</dbReference>
<organism evidence="5 6">
    <name type="scientific">Plebeiibacterium marinum</name>
    <dbReference type="NCBI Taxonomy" id="2992111"/>
    <lineage>
        <taxon>Bacteria</taxon>
        <taxon>Pseudomonadati</taxon>
        <taxon>Bacteroidota</taxon>
        <taxon>Bacteroidia</taxon>
        <taxon>Marinilabiliales</taxon>
        <taxon>Marinilabiliaceae</taxon>
        <taxon>Plebeiibacterium</taxon>
    </lineage>
</organism>
<sequence length="555" mass="62682">MIKRILPLFILASLFGCNVSKKPSDASIEKVPFMWENANVYFLLTDRFSNGDPSNDSNFERTKETGLLRGFMGGDFRGIINKINDGYFTKLGVNALWFSPIAEQIHGSVNEGTGNTYGYHGYWAKDWTSIDPNWGTEAEFAELVEAAHAKGIRIVMDVVINHTGPVTEKDPVYNQEWVRTGPQCKYDTYENTVTCTLVENLPDIKTESNEEVDLPDALIEKWEKEGRLQQEMDELNAFFAETGYPRAPRFYIMKWLIDFVKNYGVDGYRIDTAKHTEESIWAELNIWASKAFLDWKAANPEKVLDNNDFYTVGEVYNYNAGTGRMFDNGGVQVDYYSNGMDALINFGLKVDAQEDYEVVFSKYSQLLNNELKGQSILNYMTSHDDGQPFDKEREKSFKAANMLLLCPGASQIYYGDETNRDLTIEGTVGDATLRSFMNWEDIESNANVHGVATKDLLSHYQKLGQFRAANPAVGAGVHTQLLADPYIFKRELVKGDYSNKVVVGIDMNKGLKEIPVKDIFEEGQVLTDYYSGKQVKVEKGIVSLNSENSLVLLSL</sequence>
<dbReference type="PANTHER" id="PTHR10357:SF209">
    <property type="entry name" value="PERIPLASMIC ALPHA-AMYLASE"/>
    <property type="match status" value="1"/>
</dbReference>
<dbReference type="SUPFAM" id="SSF51445">
    <property type="entry name" value="(Trans)glycosidases"/>
    <property type="match status" value="1"/>
</dbReference>
<dbReference type="Gene3D" id="3.20.20.80">
    <property type="entry name" value="Glycosidases"/>
    <property type="match status" value="1"/>
</dbReference>
<dbReference type="GO" id="GO:0004556">
    <property type="term" value="F:alpha-amylase activity"/>
    <property type="evidence" value="ECO:0007669"/>
    <property type="project" value="UniProtKB-UniRule"/>
</dbReference>
<evidence type="ECO:0000256" key="1">
    <source>
        <dbReference type="ARBA" id="ARBA00008061"/>
    </source>
</evidence>
<feature type="domain" description="Glycosyl hydrolase family 13 catalytic" evidence="4">
    <location>
        <begin position="42"/>
        <end position="467"/>
    </location>
</feature>
<dbReference type="EMBL" id="JAPDPI010000038">
    <property type="protein sequence ID" value="MCW3807144.1"/>
    <property type="molecule type" value="Genomic_DNA"/>
</dbReference>
<dbReference type="PRINTS" id="PR00110">
    <property type="entry name" value="ALPHAAMYLASE"/>
</dbReference>
<dbReference type="Pfam" id="PF00128">
    <property type="entry name" value="Alpha-amylase"/>
    <property type="match status" value="1"/>
</dbReference>
<dbReference type="AlphaFoldDB" id="A0AAE3SL75"/>
<evidence type="ECO:0000313" key="5">
    <source>
        <dbReference type="EMBL" id="MCW3807144.1"/>
    </source>
</evidence>
<dbReference type="InterPro" id="IPR017853">
    <property type="entry name" value="GH"/>
</dbReference>
<keyword evidence="3" id="KW-0119">Carbohydrate metabolism</keyword>
<dbReference type="EC" id="3.2.1.1" evidence="3"/>
<dbReference type="SMART" id="SM00642">
    <property type="entry name" value="Aamy"/>
    <property type="match status" value="1"/>
</dbReference>
<gene>
    <name evidence="5" type="ORF">OM074_16020</name>
</gene>
<dbReference type="InterPro" id="IPR006046">
    <property type="entry name" value="Alpha_amylase"/>
</dbReference>